<proteinExistence type="predicted"/>
<evidence type="ECO:0000256" key="1">
    <source>
        <dbReference type="SAM" id="MobiDB-lite"/>
    </source>
</evidence>
<dbReference type="InterPro" id="IPR009060">
    <property type="entry name" value="UBA-like_sf"/>
</dbReference>
<evidence type="ECO:0000259" key="3">
    <source>
        <dbReference type="PROSITE" id="PS50053"/>
    </source>
</evidence>
<feature type="compositionally biased region" description="Basic and acidic residues" evidence="1">
    <location>
        <begin position="607"/>
        <end position="619"/>
    </location>
</feature>
<dbReference type="PROSITE" id="PS50053">
    <property type="entry name" value="UBIQUITIN_2"/>
    <property type="match status" value="1"/>
</dbReference>
<dbReference type="PANTHER" id="PTHR12948">
    <property type="entry name" value="NEDD8 ULTIMATE BUSTER-1 BS4 PROTEIN"/>
    <property type="match status" value="1"/>
</dbReference>
<feature type="domain" description="Ubiquitin-like" evidence="3">
    <location>
        <begin position="130"/>
        <end position="205"/>
    </location>
</feature>
<dbReference type="AlphaFoldDB" id="A0ABD0LGT1"/>
<keyword evidence="5" id="KW-1185">Reference proteome</keyword>
<dbReference type="InterPro" id="IPR029071">
    <property type="entry name" value="Ubiquitin-like_domsf"/>
</dbReference>
<sequence length="637" mass="71706">MIKILTVSSEFERRFQVKNARIVPRVLVSCGQTRTDSGTSGRSATMEGYNQELVLSKIREKLNADKVKLWLPPYTTEEQERGEVPLEIIKRYACELAMKEDDVAKSLEHLRLHALEKLAERKKFQATGIASLKVKLAAGQGSAKRVISIEINLDKTGADLKQMIAEVTKNERTRLKLICAGRVLNDGDCLRAQNIRNGSQVMVVVLSATEAEVIQHEHNVSAVSRTREAAELLSARAGEDDDTFDVQIADQKGRPLALPKEEKREKKYSRALLLLLEADKEFGNCRAEILDHVDNYAILSLDIVWCYLCLENVNELPDAERRLHKCEDMFRKSYGDNMERLMSIKGGAEAERILLMRLHLLQGIVKFHQHNTTAAQYLLNQAMDEYTTLQVDPDALAQLMGIGFAPREARLGLRACQGNVDRAAEYVMKERQEKAEIKEKVKKDREDRRLAKKYGNCANGEGLNMQNVSMLVDMSFPRAAAAEALKQTNNDVALALELLQTHPELLDTPDVGDKEPVQLQDTDIAQLVALGFEPEMVKVALRKHRNNTTRAVDDLIKYGGVLPYASDDSLSDNSASSSSGSESPEKVAEKKKRERENEMLDELVSDITRDENDHLDVEMTEERQFLDDYLARLKSLS</sequence>
<dbReference type="InterPro" id="IPR000626">
    <property type="entry name" value="Ubiquitin-like_dom"/>
</dbReference>
<dbReference type="SMART" id="SM00165">
    <property type="entry name" value="UBA"/>
    <property type="match status" value="3"/>
</dbReference>
<feature type="region of interest" description="Disordered" evidence="1">
    <location>
        <begin position="567"/>
        <end position="619"/>
    </location>
</feature>
<dbReference type="SUPFAM" id="SSF54236">
    <property type="entry name" value="Ubiquitin-like"/>
    <property type="match status" value="1"/>
</dbReference>
<name>A0ABD0LGT1_9CAEN</name>
<dbReference type="InterPro" id="IPR039749">
    <property type="entry name" value="NUB1"/>
</dbReference>
<accession>A0ABD0LGT1</accession>
<dbReference type="Gene3D" id="3.10.20.90">
    <property type="entry name" value="Phosphatidylinositol 3-kinase Catalytic Subunit, Chain A, domain 1"/>
    <property type="match status" value="1"/>
</dbReference>
<comment type="caution">
    <text evidence="4">The sequence shown here is derived from an EMBL/GenBank/DDBJ whole genome shotgun (WGS) entry which is preliminary data.</text>
</comment>
<reference evidence="4 5" key="1">
    <citation type="journal article" date="2023" name="Sci. Data">
        <title>Genome assembly of the Korean intertidal mud-creeper Batillaria attramentaria.</title>
        <authorList>
            <person name="Patra A.K."/>
            <person name="Ho P.T."/>
            <person name="Jun S."/>
            <person name="Lee S.J."/>
            <person name="Kim Y."/>
            <person name="Won Y.J."/>
        </authorList>
    </citation>
    <scope>NUCLEOTIDE SEQUENCE [LARGE SCALE GENOMIC DNA]</scope>
    <source>
        <strain evidence="4">Wonlab-2016</strain>
    </source>
</reference>
<dbReference type="SUPFAM" id="SSF46934">
    <property type="entry name" value="UBA-like"/>
    <property type="match status" value="3"/>
</dbReference>
<dbReference type="InterPro" id="IPR041207">
    <property type="entry name" value="NUB1_ubiquitin-like_dom"/>
</dbReference>
<dbReference type="SMART" id="SM00213">
    <property type="entry name" value="UBQ"/>
    <property type="match status" value="1"/>
</dbReference>
<dbReference type="Proteomes" id="UP001519460">
    <property type="component" value="Unassembled WGS sequence"/>
</dbReference>
<dbReference type="InterPro" id="IPR015940">
    <property type="entry name" value="UBA"/>
</dbReference>
<dbReference type="Pfam" id="PF00627">
    <property type="entry name" value="UBA"/>
    <property type="match status" value="1"/>
</dbReference>
<evidence type="ECO:0000313" key="5">
    <source>
        <dbReference type="Proteomes" id="UP001519460"/>
    </source>
</evidence>
<dbReference type="Pfam" id="PF18037">
    <property type="entry name" value="Ubiquitin_5"/>
    <property type="match status" value="1"/>
</dbReference>
<evidence type="ECO:0008006" key="6">
    <source>
        <dbReference type="Google" id="ProtNLM"/>
    </source>
</evidence>
<feature type="compositionally biased region" description="Low complexity" evidence="1">
    <location>
        <begin position="567"/>
        <end position="582"/>
    </location>
</feature>
<evidence type="ECO:0000313" key="4">
    <source>
        <dbReference type="EMBL" id="KAK7498565.1"/>
    </source>
</evidence>
<feature type="domain" description="UBA" evidence="2">
    <location>
        <begin position="518"/>
        <end position="558"/>
    </location>
</feature>
<dbReference type="Gene3D" id="1.10.8.10">
    <property type="entry name" value="DNA helicase RuvA subunit, C-terminal domain"/>
    <property type="match status" value="3"/>
</dbReference>
<evidence type="ECO:0000259" key="2">
    <source>
        <dbReference type="PROSITE" id="PS50030"/>
    </source>
</evidence>
<dbReference type="PROSITE" id="PS50030">
    <property type="entry name" value="UBA"/>
    <property type="match status" value="3"/>
</dbReference>
<dbReference type="CDD" id="cd17062">
    <property type="entry name" value="Ubl_NUB1"/>
    <property type="match status" value="1"/>
</dbReference>
<feature type="domain" description="UBA" evidence="2">
    <location>
        <begin position="390"/>
        <end position="430"/>
    </location>
</feature>
<dbReference type="PANTHER" id="PTHR12948:SF3">
    <property type="entry name" value="NEDD8 ULTIMATE BUSTER 1"/>
    <property type="match status" value="1"/>
</dbReference>
<dbReference type="Pfam" id="PF26285">
    <property type="entry name" value="SASH1_Homeodomain"/>
    <property type="match status" value="1"/>
</dbReference>
<protein>
    <recommendedName>
        <fullName evidence="6">NEDD8 ultimate buster 1</fullName>
    </recommendedName>
</protein>
<gene>
    <name evidence="4" type="ORF">BaRGS_00010225</name>
</gene>
<organism evidence="4 5">
    <name type="scientific">Batillaria attramentaria</name>
    <dbReference type="NCBI Taxonomy" id="370345"/>
    <lineage>
        <taxon>Eukaryota</taxon>
        <taxon>Metazoa</taxon>
        <taxon>Spiralia</taxon>
        <taxon>Lophotrochozoa</taxon>
        <taxon>Mollusca</taxon>
        <taxon>Gastropoda</taxon>
        <taxon>Caenogastropoda</taxon>
        <taxon>Sorbeoconcha</taxon>
        <taxon>Cerithioidea</taxon>
        <taxon>Batillariidae</taxon>
        <taxon>Batillaria</taxon>
    </lineage>
</organism>
<dbReference type="Pfam" id="PF22562">
    <property type="entry name" value="UBA_7"/>
    <property type="match status" value="1"/>
</dbReference>
<dbReference type="CDD" id="cd14291">
    <property type="entry name" value="UBA1_NUB1_like"/>
    <property type="match status" value="1"/>
</dbReference>
<dbReference type="EMBL" id="JACVVK020000050">
    <property type="protein sequence ID" value="KAK7498565.1"/>
    <property type="molecule type" value="Genomic_DNA"/>
</dbReference>
<dbReference type="InterPro" id="IPR058666">
    <property type="entry name" value="SASH1/NUB1_homeodomain"/>
</dbReference>
<feature type="domain" description="UBA" evidence="2">
    <location>
        <begin position="462"/>
        <end position="502"/>
    </location>
</feature>